<evidence type="ECO:0000256" key="1">
    <source>
        <dbReference type="SAM" id="Phobius"/>
    </source>
</evidence>
<dbReference type="EMBL" id="QZAB01000346">
    <property type="protein sequence ID" value="RQD84889.1"/>
    <property type="molecule type" value="Genomic_DNA"/>
</dbReference>
<name>A0A424YXB0_9EURY</name>
<keyword evidence="1" id="KW-1133">Transmembrane helix</keyword>
<dbReference type="AlphaFoldDB" id="A0A424YXB0"/>
<dbReference type="Proteomes" id="UP000284763">
    <property type="component" value="Unassembled WGS sequence"/>
</dbReference>
<dbReference type="PANTHER" id="PTHR43801">
    <property type="entry name" value="NUCLEOTIDE-BINDING PROTEIN-RELATED"/>
    <property type="match status" value="1"/>
</dbReference>
<keyword evidence="1" id="KW-0812">Transmembrane</keyword>
<organism evidence="2 3">
    <name type="scientific">Methanosalsum natronophilum</name>
    <dbReference type="NCBI Taxonomy" id="768733"/>
    <lineage>
        <taxon>Archaea</taxon>
        <taxon>Methanobacteriati</taxon>
        <taxon>Methanobacteriota</taxon>
        <taxon>Stenosarchaea group</taxon>
        <taxon>Methanomicrobia</taxon>
        <taxon>Methanosarcinales</taxon>
        <taxon>Methanosarcinaceae</taxon>
        <taxon>Methanosalsum</taxon>
    </lineage>
</organism>
<keyword evidence="1" id="KW-0472">Membrane</keyword>
<accession>A0A424YXB0</accession>
<dbReference type="RefSeq" id="WP_259132928.1">
    <property type="nucleotide sequence ID" value="NZ_JANUCS010000001.1"/>
</dbReference>
<dbReference type="PANTHER" id="PTHR43801:SF1">
    <property type="entry name" value="POLYPRENYL SYNTHETASE"/>
    <property type="match status" value="1"/>
</dbReference>
<sequence>MYSLIGLILFVIIVLSVSLSIIALFASKMSVNRHVSLASFFANILDFFYLPIKSIFDRFHDVTKLDMWMVSLKNMANFSRFKNTKNRLILAPHCMRSLNCPAHSTQFGIMCEECGRCMFDNLKKDAKKYNYKLYIVAGSSYIRHIVKKESADAALLIACYYELNKVMMSLKNKGIVTYGIPLMNDGCYATQVDYVNVKKTLQFLDE</sequence>
<feature type="transmembrane region" description="Helical" evidence="1">
    <location>
        <begin position="6"/>
        <end position="26"/>
    </location>
</feature>
<comment type="caution">
    <text evidence="2">The sequence shown here is derived from an EMBL/GenBank/DDBJ whole genome shotgun (WGS) entry which is preliminary data.</text>
</comment>
<evidence type="ECO:0000313" key="2">
    <source>
        <dbReference type="EMBL" id="RQD84889.1"/>
    </source>
</evidence>
<dbReference type="Pfam" id="PF01976">
    <property type="entry name" value="DUF116"/>
    <property type="match status" value="1"/>
</dbReference>
<proteinExistence type="predicted"/>
<protein>
    <submittedName>
        <fullName evidence="2">DUF116 domain-containing protein</fullName>
    </submittedName>
</protein>
<reference evidence="2 3" key="1">
    <citation type="submission" date="2018-08" db="EMBL/GenBank/DDBJ databases">
        <title>The metabolism and importance of syntrophic acetate oxidation coupled to methane or sulfide production in haloalkaline environments.</title>
        <authorList>
            <person name="Timmers P.H.A."/>
            <person name="Vavourakis C.D."/>
            <person name="Sorokin D.Y."/>
            <person name="Sinninghe Damste J.S."/>
            <person name="Muyzer G."/>
            <person name="Stams A.J.M."/>
            <person name="Plugge C.M."/>
        </authorList>
    </citation>
    <scope>NUCLEOTIDE SEQUENCE [LARGE SCALE GENOMIC DNA]</scope>
    <source>
        <strain evidence="2">MSAO_Arc3</strain>
    </source>
</reference>
<dbReference type="PIRSF" id="PIRSF006594">
    <property type="entry name" value="UCP006594"/>
    <property type="match status" value="1"/>
</dbReference>
<dbReference type="InterPro" id="IPR002829">
    <property type="entry name" value="DUF116"/>
</dbReference>
<evidence type="ECO:0000313" key="3">
    <source>
        <dbReference type="Proteomes" id="UP000284763"/>
    </source>
</evidence>
<gene>
    <name evidence="2" type="ORF">D5R95_05540</name>
</gene>